<dbReference type="PANTHER" id="PTHR46211">
    <property type="entry name" value="GLYCEROPHOSPHORYL DIESTER PHOSPHODIESTERASE"/>
    <property type="match status" value="1"/>
</dbReference>
<evidence type="ECO:0000313" key="4">
    <source>
        <dbReference type="Proteomes" id="UP000727993"/>
    </source>
</evidence>
<dbReference type="Pfam" id="PF03009">
    <property type="entry name" value="GDPD"/>
    <property type="match status" value="1"/>
</dbReference>
<dbReference type="SUPFAM" id="SSF51695">
    <property type="entry name" value="PLC-like phosphodiesterases"/>
    <property type="match status" value="1"/>
</dbReference>
<dbReference type="GO" id="GO:0006629">
    <property type="term" value="P:lipid metabolic process"/>
    <property type="evidence" value="ECO:0007669"/>
    <property type="project" value="InterPro"/>
</dbReference>
<gene>
    <name evidence="3" type="ORF">IPN02_17255</name>
</gene>
<feature type="domain" description="GP-PDE" evidence="2">
    <location>
        <begin position="77"/>
        <end position="303"/>
    </location>
</feature>
<feature type="region of interest" description="Disordered" evidence="1">
    <location>
        <begin position="1"/>
        <end position="58"/>
    </location>
</feature>
<reference evidence="3 4" key="1">
    <citation type="submission" date="2020-10" db="EMBL/GenBank/DDBJ databases">
        <title>Connecting structure to function with the recovery of over 1000 high-quality activated sludge metagenome-assembled genomes encoding full-length rRNA genes using long-read sequencing.</title>
        <authorList>
            <person name="Singleton C.M."/>
            <person name="Petriglieri F."/>
            <person name="Kristensen J.M."/>
            <person name="Kirkegaard R.H."/>
            <person name="Michaelsen T.Y."/>
            <person name="Andersen M.H."/>
            <person name="Karst S.M."/>
            <person name="Dueholm M.S."/>
            <person name="Nielsen P.H."/>
            <person name="Albertsen M."/>
        </authorList>
    </citation>
    <scope>NUCLEOTIDE SEQUENCE [LARGE SCALE GENOMIC DNA]</scope>
    <source>
        <strain evidence="3">Lyne_18-Q3-R50-59_MAXAC.006</strain>
    </source>
</reference>
<dbReference type="InterPro" id="IPR017946">
    <property type="entry name" value="PLC-like_Pdiesterase_TIM-brl"/>
</dbReference>
<name>A0A936NGH9_9ACTN</name>
<dbReference type="InterPro" id="IPR030395">
    <property type="entry name" value="GP_PDE_dom"/>
</dbReference>
<evidence type="ECO:0000256" key="1">
    <source>
        <dbReference type="SAM" id="MobiDB-lite"/>
    </source>
</evidence>
<dbReference type="AlphaFoldDB" id="A0A936NGH9"/>
<dbReference type="PANTHER" id="PTHR46211:SF14">
    <property type="entry name" value="GLYCEROPHOSPHODIESTER PHOSPHODIESTERASE"/>
    <property type="match status" value="1"/>
</dbReference>
<protein>
    <submittedName>
        <fullName evidence="3">Glycerophosphodiester phosphodiesterase</fullName>
    </submittedName>
</protein>
<sequence>MRKTGRIEATIAGNNGASSPTTGASPRGDAALRRSVDGVGTAPGWQRPVRSWASPDRGGRLPDVAPTLHPYLDLPTPHAIAHRGGASEAPENTIAAFRKALSAGYPFLETDTHATADGVLVAFHDDRLDRVTDREGTIAELPYAEVAKARVGDQPIPRLEELLEEFPGHRFNIDPKSDAAASHLSAVLRRTKALPRVCVASFSSERLIRLRRDLGDKACTAATPREIAQWRAGRVGRGFDVLQVPTSHRNVELVTRRSVARAHRTNVLVHVWTIDEPAEIERLLDLGVDGIITDSLENLGGVLKRRDQWHPVT</sequence>
<evidence type="ECO:0000313" key="3">
    <source>
        <dbReference type="EMBL" id="MBK9298536.1"/>
    </source>
</evidence>
<dbReference type="Proteomes" id="UP000727993">
    <property type="component" value="Unassembled WGS sequence"/>
</dbReference>
<organism evidence="3 4">
    <name type="scientific">Candidatus Neomicrothrix subdominans</name>
    <dbReference type="NCBI Taxonomy" id="2954438"/>
    <lineage>
        <taxon>Bacteria</taxon>
        <taxon>Bacillati</taxon>
        <taxon>Actinomycetota</taxon>
        <taxon>Acidimicrobiia</taxon>
        <taxon>Acidimicrobiales</taxon>
        <taxon>Microthrixaceae</taxon>
        <taxon>Candidatus Neomicrothrix</taxon>
    </lineage>
</organism>
<dbReference type="CDD" id="cd08561">
    <property type="entry name" value="GDPD_cytoplasmic_ScUgpQ2_like"/>
    <property type="match status" value="1"/>
</dbReference>
<evidence type="ECO:0000259" key="2">
    <source>
        <dbReference type="PROSITE" id="PS51704"/>
    </source>
</evidence>
<comment type="caution">
    <text evidence="3">The sequence shown here is derived from an EMBL/GenBank/DDBJ whole genome shotgun (WGS) entry which is preliminary data.</text>
</comment>
<accession>A0A936NGH9</accession>
<feature type="compositionally biased region" description="Polar residues" evidence="1">
    <location>
        <begin position="12"/>
        <end position="24"/>
    </location>
</feature>
<dbReference type="GO" id="GO:0008081">
    <property type="term" value="F:phosphoric diester hydrolase activity"/>
    <property type="evidence" value="ECO:0007669"/>
    <property type="project" value="InterPro"/>
</dbReference>
<proteinExistence type="predicted"/>
<dbReference type="Gene3D" id="3.20.20.190">
    <property type="entry name" value="Phosphatidylinositol (PI) phosphodiesterase"/>
    <property type="match status" value="1"/>
</dbReference>
<dbReference type="EMBL" id="JADJZA010000009">
    <property type="protein sequence ID" value="MBK9298536.1"/>
    <property type="molecule type" value="Genomic_DNA"/>
</dbReference>
<dbReference type="PROSITE" id="PS51704">
    <property type="entry name" value="GP_PDE"/>
    <property type="match status" value="1"/>
</dbReference>